<reference evidence="2 3" key="1">
    <citation type="submission" date="2010-12" db="EMBL/GenBank/DDBJ databases">
        <title>Whole genome sequence of Anaerolinea thermophila UNI-1.</title>
        <authorList>
            <person name="Narita-Yamada S."/>
            <person name="Kishi E."/>
            <person name="Watanabe Y."/>
            <person name="Takasaki K."/>
            <person name="Ankai A."/>
            <person name="Oguchi A."/>
            <person name="Fukui S."/>
            <person name="Takahashi M."/>
            <person name="Yashiro I."/>
            <person name="Hosoyama A."/>
            <person name="Sekiguchi Y."/>
            <person name="Hanada S."/>
            <person name="Fujita N."/>
        </authorList>
    </citation>
    <scope>NUCLEOTIDE SEQUENCE [LARGE SCALE GENOMIC DNA]</scope>
    <source>
        <strain evidence="3">DSM 14523 / JCM 11388 / NBRC 100420 / UNI-1</strain>
    </source>
</reference>
<dbReference type="InterPro" id="IPR029063">
    <property type="entry name" value="SAM-dependent_MTases_sf"/>
</dbReference>
<feature type="domain" description="Methyltransferase type 11" evidence="1">
    <location>
        <begin position="771"/>
        <end position="867"/>
    </location>
</feature>
<accession>E8N208</accession>
<dbReference type="GO" id="GO:0008757">
    <property type="term" value="F:S-adenosylmethionine-dependent methyltransferase activity"/>
    <property type="evidence" value="ECO:0007669"/>
    <property type="project" value="InterPro"/>
</dbReference>
<dbReference type="SUPFAM" id="SSF53756">
    <property type="entry name" value="UDP-Glycosyltransferase/glycogen phosphorylase"/>
    <property type="match status" value="1"/>
</dbReference>
<dbReference type="KEGG" id="atm:ANT_29290"/>
<sequence length="1014" mass="117006">MQEEWLNRLNTVSFLKLFLKKEIPETAEFERELFSFIRKILPEGGRILLAGSGAEWLGRILAQDPRFHLGVLCASPIHQQQLAKEGLFQQPHVRLFVEIPTDSWDMVCVPDGLIFLSEEEQTEALKALKPLASRYLAIGAPNSGNYWYWIWYIWTSLYSHEALPKAIQEKDLISALQRAGLESAIQVFLGQKLTHAYVHWLYGMQESLRQIIYQAHRSGLIPQEEGAAYRLIVAPVNESSLLPDAGKTWQTVSSQWADAGLISKNALADAIVLAARYQAQSAQQIQTLQEEVQYLTRKNQQLLDEMTRFRNSPAWLGYRLFEKVRQAILPSGGRAVRYLNRLGWVRKVRRFIFRNYYAELMDILHAHGDVKGVIVFPPSIEWKATLYQRPQHLALAFAREGYLVFYCQPEYVRSSPGYHEIAPRLYLTKVEMKYFKNISRPVVMFYPYNREYLPYFNEPYVIYDYIDELEVFSRPLPELQENHRFFLRNAQLVIATADSLLEQVREIRPDALLVPNGVDYGHFQQVWQKQEPPPHDLAPMVQSKRPIVGYYGALARWFDYDLLRQVAALRPDVNFVLIGPDYDGTIRQAHLDQVSNIFWLGKKDYQELPKYLRYFDACMIPFVVNDITHSTSPLKLFEYMAAHKPVVITPMRESMKTEGVLVADTPQKFSQMVDEALKLGGNPAYHQLADRVALHNTWQVRAQQMIARISPDATGPEFNFRLQMYLQEVGRDMSPETLNLWETFARSTIERGSRTASRLAPWMNFHEKSFLDVGCAYGGFLIAFAQRGCSRVAGIDVNSDLLRLAEINLKEKGVKGELHLLSVEAPEFLDLGTFDIVTCNDVIEHVPNPELTLQQIVRVLNPGGLLYMEILNPFWYGFLAKDGHYNLPGITLLTPKDAEAYFKALYPNTAYGVNEYHLIDWYIQRMNYLGLNVRLLNERWVEPAILLKEMELAIQKMNAGLNEVHIPVQLAEKIRRRARLLLRYVQRRAGDSNAYTHLCQTFGANFWIILAQKR</sequence>
<name>E8N208_ANATU</name>
<protein>
    <recommendedName>
        <fullName evidence="1">Methyltransferase type 11 domain-containing protein</fullName>
    </recommendedName>
</protein>
<evidence type="ECO:0000259" key="1">
    <source>
        <dbReference type="Pfam" id="PF08241"/>
    </source>
</evidence>
<dbReference type="OrthoDB" id="149790at2"/>
<dbReference type="PANTHER" id="PTHR43861">
    <property type="entry name" value="TRANS-ACONITATE 2-METHYLTRANSFERASE-RELATED"/>
    <property type="match status" value="1"/>
</dbReference>
<dbReference type="EMBL" id="AP012029">
    <property type="protein sequence ID" value="BAJ64955.1"/>
    <property type="molecule type" value="Genomic_DNA"/>
</dbReference>
<dbReference type="eggNOG" id="COG0438">
    <property type="taxonomic scope" value="Bacteria"/>
</dbReference>
<organism evidence="2 3">
    <name type="scientific">Anaerolinea thermophila (strain DSM 14523 / JCM 11388 / NBRC 100420 / UNI-1)</name>
    <dbReference type="NCBI Taxonomy" id="926569"/>
    <lineage>
        <taxon>Bacteria</taxon>
        <taxon>Bacillati</taxon>
        <taxon>Chloroflexota</taxon>
        <taxon>Anaerolineae</taxon>
        <taxon>Anaerolineales</taxon>
        <taxon>Anaerolineaceae</taxon>
        <taxon>Anaerolinea</taxon>
    </lineage>
</organism>
<dbReference type="AlphaFoldDB" id="E8N208"/>
<gene>
    <name evidence="2" type="ordered locus">ANT_29290</name>
</gene>
<dbReference type="Pfam" id="PF13692">
    <property type="entry name" value="Glyco_trans_1_4"/>
    <property type="match status" value="1"/>
</dbReference>
<dbReference type="Proteomes" id="UP000008922">
    <property type="component" value="Chromosome"/>
</dbReference>
<evidence type="ECO:0000313" key="2">
    <source>
        <dbReference type="EMBL" id="BAJ64955.1"/>
    </source>
</evidence>
<dbReference type="eggNOG" id="COG2227">
    <property type="taxonomic scope" value="Bacteria"/>
</dbReference>
<dbReference type="CDD" id="cd02440">
    <property type="entry name" value="AdoMet_MTases"/>
    <property type="match status" value="1"/>
</dbReference>
<dbReference type="RefSeq" id="WP_013561299.1">
    <property type="nucleotide sequence ID" value="NC_014960.1"/>
</dbReference>
<dbReference type="Gene3D" id="3.40.50.2000">
    <property type="entry name" value="Glycogen Phosphorylase B"/>
    <property type="match status" value="1"/>
</dbReference>
<dbReference type="STRING" id="926569.ANT_29290"/>
<evidence type="ECO:0000313" key="3">
    <source>
        <dbReference type="Proteomes" id="UP000008922"/>
    </source>
</evidence>
<dbReference type="Gene3D" id="3.40.50.150">
    <property type="entry name" value="Vaccinia Virus protein VP39"/>
    <property type="match status" value="1"/>
</dbReference>
<dbReference type="Pfam" id="PF08241">
    <property type="entry name" value="Methyltransf_11"/>
    <property type="match status" value="1"/>
</dbReference>
<dbReference type="HOGENOM" id="CLU_297126_0_0_0"/>
<proteinExistence type="predicted"/>
<dbReference type="SUPFAM" id="SSF53335">
    <property type="entry name" value="S-adenosyl-L-methionine-dependent methyltransferases"/>
    <property type="match status" value="1"/>
</dbReference>
<dbReference type="CDD" id="cd14686">
    <property type="entry name" value="bZIP"/>
    <property type="match status" value="1"/>
</dbReference>
<keyword evidence="3" id="KW-1185">Reference proteome</keyword>
<dbReference type="InterPro" id="IPR013216">
    <property type="entry name" value="Methyltransf_11"/>
</dbReference>
<dbReference type="InParanoid" id="E8N208"/>